<dbReference type="Proteomes" id="UP000595662">
    <property type="component" value="Chromosome 6"/>
</dbReference>
<dbReference type="Pfam" id="PF16641">
    <property type="entry name" value="CLIP1_ZNF"/>
    <property type="match status" value="2"/>
</dbReference>
<gene>
    <name evidence="8" type="ORF">Pdw03_5359</name>
</gene>
<dbReference type="InterPro" id="IPR000938">
    <property type="entry name" value="CAP-Gly_domain"/>
</dbReference>
<dbReference type="AlphaFoldDB" id="A0A7T6XUW3"/>
<dbReference type="Pfam" id="PF01302">
    <property type="entry name" value="CAP_GLY"/>
    <property type="match status" value="1"/>
</dbReference>
<feature type="domain" description="CAP-Gly" evidence="7">
    <location>
        <begin position="27"/>
        <end position="73"/>
    </location>
</feature>
<feature type="compositionally biased region" description="Basic and acidic residues" evidence="6">
    <location>
        <begin position="184"/>
        <end position="198"/>
    </location>
</feature>
<evidence type="ECO:0000256" key="1">
    <source>
        <dbReference type="ARBA" id="ARBA00004245"/>
    </source>
</evidence>
<reference evidence="8 9" key="1">
    <citation type="submission" date="2020-08" db="EMBL/GenBank/DDBJ databases">
        <title>The completed genome sequence of the pathogenic ascomycete fungus Penicillium digitatum.</title>
        <authorList>
            <person name="Wang M."/>
        </authorList>
    </citation>
    <scope>NUCLEOTIDE SEQUENCE [LARGE SCALE GENOMIC DNA]</scope>
    <source>
        <strain evidence="8 9">PdW03</strain>
    </source>
</reference>
<dbReference type="PROSITE" id="PS50245">
    <property type="entry name" value="CAP_GLY_2"/>
    <property type="match status" value="1"/>
</dbReference>
<dbReference type="VEuPathDB" id="FungiDB:PDIP_02080"/>
<dbReference type="GO" id="GO:0005874">
    <property type="term" value="C:microtubule"/>
    <property type="evidence" value="ECO:0007669"/>
    <property type="project" value="UniProtKB-KW"/>
</dbReference>
<feature type="compositionally biased region" description="Basic and acidic residues" evidence="6">
    <location>
        <begin position="526"/>
        <end position="536"/>
    </location>
</feature>
<proteinExistence type="predicted"/>
<dbReference type="Gene3D" id="2.30.30.190">
    <property type="entry name" value="CAP Gly-rich-like domain"/>
    <property type="match status" value="1"/>
</dbReference>
<comment type="subcellular location">
    <subcellularLocation>
        <location evidence="1">Cytoplasm</location>
        <location evidence="1">Cytoskeleton</location>
    </subcellularLocation>
</comment>
<dbReference type="InterPro" id="IPR032108">
    <property type="entry name" value="CLIP1_ZNF"/>
</dbReference>
<accession>A0A7T6XUW3</accession>
<keyword evidence="2" id="KW-0963">Cytoplasm</keyword>
<protein>
    <submittedName>
        <fullName evidence="8">Noc1p protein, putative</fullName>
    </submittedName>
</protein>
<dbReference type="RefSeq" id="XP_014538957.1">
    <property type="nucleotide sequence ID" value="XM_014683471.1"/>
</dbReference>
<feature type="region of interest" description="Disordered" evidence="6">
    <location>
        <begin position="82"/>
        <end position="198"/>
    </location>
</feature>
<dbReference type="Gene3D" id="1.10.287.1490">
    <property type="match status" value="1"/>
</dbReference>
<keyword evidence="3" id="KW-0493">Microtubule</keyword>
<evidence type="ECO:0000313" key="9">
    <source>
        <dbReference type="Proteomes" id="UP000595662"/>
    </source>
</evidence>
<evidence type="ECO:0000256" key="3">
    <source>
        <dbReference type="ARBA" id="ARBA00022701"/>
    </source>
</evidence>
<organism evidence="8 9">
    <name type="scientific">Penicillium digitatum</name>
    <name type="common">Green mold</name>
    <dbReference type="NCBI Taxonomy" id="36651"/>
    <lineage>
        <taxon>Eukaryota</taxon>
        <taxon>Fungi</taxon>
        <taxon>Dikarya</taxon>
        <taxon>Ascomycota</taxon>
        <taxon>Pezizomycotina</taxon>
        <taxon>Eurotiomycetes</taxon>
        <taxon>Eurotiomycetidae</taxon>
        <taxon>Eurotiales</taxon>
        <taxon>Aspergillaceae</taxon>
        <taxon>Penicillium</taxon>
    </lineage>
</organism>
<feature type="compositionally biased region" description="Low complexity" evidence="6">
    <location>
        <begin position="481"/>
        <end position="492"/>
    </location>
</feature>
<feature type="compositionally biased region" description="Basic and acidic residues" evidence="6">
    <location>
        <begin position="354"/>
        <end position="369"/>
    </location>
</feature>
<dbReference type="GeneID" id="26228531"/>
<evidence type="ECO:0000256" key="6">
    <source>
        <dbReference type="SAM" id="MobiDB-lite"/>
    </source>
</evidence>
<keyword evidence="4" id="KW-0175">Coiled coil</keyword>
<keyword evidence="5" id="KW-0206">Cytoskeleton</keyword>
<evidence type="ECO:0000256" key="5">
    <source>
        <dbReference type="ARBA" id="ARBA00023212"/>
    </source>
</evidence>
<dbReference type="SMART" id="SM01052">
    <property type="entry name" value="CAP_GLY"/>
    <property type="match status" value="1"/>
</dbReference>
<evidence type="ECO:0000256" key="4">
    <source>
        <dbReference type="ARBA" id="ARBA00023054"/>
    </source>
</evidence>
<evidence type="ECO:0000313" key="8">
    <source>
        <dbReference type="EMBL" id="QQK47724.1"/>
    </source>
</evidence>
<feature type="compositionally biased region" description="Polar residues" evidence="6">
    <location>
        <begin position="141"/>
        <end position="153"/>
    </location>
</feature>
<feature type="region of interest" description="Disordered" evidence="6">
    <location>
        <begin position="453"/>
        <end position="537"/>
    </location>
</feature>
<dbReference type="SUPFAM" id="SSF74924">
    <property type="entry name" value="Cap-Gly domain"/>
    <property type="match status" value="1"/>
</dbReference>
<evidence type="ECO:0000259" key="7">
    <source>
        <dbReference type="PROSITE" id="PS50245"/>
    </source>
</evidence>
<evidence type="ECO:0000256" key="2">
    <source>
        <dbReference type="ARBA" id="ARBA00022490"/>
    </source>
</evidence>
<dbReference type="InterPro" id="IPR036859">
    <property type="entry name" value="CAP-Gly_dom_sf"/>
</dbReference>
<dbReference type="OMA" id="KWCAVCE"/>
<sequence>MAHPDDVQVGDVVNVPGGMYGTIRYLGPVAGKAGRFAGVELSSEHAQRGKNNGDVDGRKYFATSIPGSGIFVPMNNSKYVTRRSSNISPPARGGPANFSKSVGAPLATPRPRVRRPSLPRPESPRVPPPPKLSLAGLRTPSAASKTNGMNSGMRSPVKAPSRLSDRPSSRLSVDDDASSNGRPSDFHRPLSSETQDLKDQIKSLEKQLLDRDKQLDEQSGTLNEFQKTLEEMEGSEGHSIRTQLRERNERITQLTAEFDVHRADFRSTLDTLEVAASETERVYEQRLDELMQQNKELQDRGEDVEVVAQQLKQLEELVSELEEGLEDARRGEAEARAEVEFLRGEVERTKLELKKERDHSAAALKDAHAAADGPRSNSELDQKDDEIRGLKAIIHSLSHGNPSATGLVQNGLTDLDHKPEHVARLEIRLQEVEETTNRKDNRIEELEHQLQEMHLQSGGRGRSSTITLSPKQHRPSHSAGNISNHSNNPNPNRLSDRTVVPTDWHDAPSEPHHHRGTSNSSQSRLETMHESERSSDEDTMWCEICETGGHDILNCTSMFGSGQNTAEQKNPKYDAADDLADELPVEKTEPLQTKASSIHSGTSPALKTGRDVVMEGLKGTSGQGSSLGSSMAPIAGKSSGVIDESKWCALCERDGHESIDCPLDE</sequence>
<dbReference type="EMBL" id="CP060779">
    <property type="protein sequence ID" value="QQK47724.1"/>
    <property type="molecule type" value="Genomic_DNA"/>
</dbReference>
<dbReference type="KEGG" id="pdp:PDIP_02080"/>
<name>A0A7T6XUW3_PENDI</name>
<feature type="region of interest" description="Disordered" evidence="6">
    <location>
        <begin position="354"/>
        <end position="383"/>
    </location>
</feature>
<feature type="compositionally biased region" description="Pro residues" evidence="6">
    <location>
        <begin position="118"/>
        <end position="131"/>
    </location>
</feature>